<dbReference type="Pfam" id="PF05257">
    <property type="entry name" value="CHAP"/>
    <property type="match status" value="1"/>
</dbReference>
<dbReference type="RefSeq" id="WP_324737895.1">
    <property type="nucleotide sequence ID" value="NZ_JAYKTO010000001.1"/>
</dbReference>
<evidence type="ECO:0000259" key="1">
    <source>
        <dbReference type="PROSITE" id="PS50911"/>
    </source>
</evidence>
<evidence type="ECO:0000313" key="2">
    <source>
        <dbReference type="EMBL" id="MEB3520209.1"/>
    </source>
</evidence>
<dbReference type="Proteomes" id="UP001308656">
    <property type="component" value="Unassembled WGS sequence"/>
</dbReference>
<dbReference type="Gene3D" id="3.90.1720.10">
    <property type="entry name" value="endopeptidase domain like (from Nostoc punctiforme)"/>
    <property type="match status" value="1"/>
</dbReference>
<organism evidence="2 3">
    <name type="scientific">Streptococcus gingivalis</name>
    <dbReference type="NCBI Taxonomy" id="3111861"/>
    <lineage>
        <taxon>Bacteria</taxon>
        <taxon>Bacillati</taxon>
        <taxon>Bacillota</taxon>
        <taxon>Bacilli</taxon>
        <taxon>Lactobacillales</taxon>
        <taxon>Streptococcaceae</taxon>
        <taxon>Streptococcus</taxon>
    </lineage>
</organism>
<dbReference type="SUPFAM" id="SSF54001">
    <property type="entry name" value="Cysteine proteinases"/>
    <property type="match status" value="1"/>
</dbReference>
<protein>
    <submittedName>
        <fullName evidence="2">CHAP domain-containing protein</fullName>
    </submittedName>
</protein>
<dbReference type="PROSITE" id="PS50911">
    <property type="entry name" value="CHAP"/>
    <property type="match status" value="1"/>
</dbReference>
<comment type="caution">
    <text evidence="2">The sequence shown here is derived from an EMBL/GenBank/DDBJ whole genome shotgun (WGS) entry which is preliminary data.</text>
</comment>
<feature type="domain" description="Peptidase C51" evidence="1">
    <location>
        <begin position="5"/>
        <end position="144"/>
    </location>
</feature>
<dbReference type="EMBL" id="JAYKTO010000001">
    <property type="protein sequence ID" value="MEB3520209.1"/>
    <property type="molecule type" value="Genomic_DNA"/>
</dbReference>
<accession>A0ABU6B8V9</accession>
<gene>
    <name evidence="2" type="ORF">SM122_06350</name>
</gene>
<keyword evidence="3" id="KW-1185">Reference proteome</keyword>
<reference evidence="2 3" key="1">
    <citation type="submission" date="2024-01" db="EMBL/GenBank/DDBJ databases">
        <title>Description of Streptococcus dentalis sp. nov., Streptococcus gingivalis sp. nov., Streptococcus lingualis sp. nov. isolated from human oral cavity.</title>
        <authorList>
            <person name="Choi Y.S."/>
            <person name="Goo B.J."/>
            <person name="Bae J.W."/>
        </authorList>
    </citation>
    <scope>NUCLEOTIDE SEQUENCE [LARGE SCALE GENOMIC DNA]</scope>
    <source>
        <strain evidence="2 3">S2</strain>
    </source>
</reference>
<evidence type="ECO:0000313" key="3">
    <source>
        <dbReference type="Proteomes" id="UP001308656"/>
    </source>
</evidence>
<name>A0ABU6B8V9_9STRE</name>
<sequence>MTTQRQLLDTLDSVVNQRVTVPTNPYGGQCVALIDNILQYQGLYDLNFSYLNAINGLDRASALGLKVTYFNGYNNPPVGSVFVSDCSPYHSFGHIGFVVAEYADGTITTIEQNIDGNADALYNGGWVRRVRRNLSDDGTFSYVDWNAPSQRMVGWFELPFTEEPTAPQQANTKKRGNETMLVMRSHSGKQGYFGVVGDTVFGIGHIETVQSLINAGAAEISIHDDDFNRIIGQLNSDLKILGDIEKNTNL</sequence>
<proteinExistence type="predicted"/>
<dbReference type="InterPro" id="IPR038765">
    <property type="entry name" value="Papain-like_cys_pep_sf"/>
</dbReference>
<dbReference type="InterPro" id="IPR007921">
    <property type="entry name" value="CHAP_dom"/>
</dbReference>